<accession>A0A0S2F707</accession>
<reference evidence="1 2" key="1">
    <citation type="journal article" date="2015" name="BMC Genomics">
        <title>Comparative genomics and metabolic profiling of the genus Lysobacter.</title>
        <authorList>
            <person name="de Bruijn I."/>
            <person name="Cheng X."/>
            <person name="de Jager V."/>
            <person name="Exposito R.G."/>
            <person name="Watrous J."/>
            <person name="Patel N."/>
            <person name="Postma J."/>
            <person name="Dorrestein P.C."/>
            <person name="Kobayashi D."/>
            <person name="Raaijmakers J.M."/>
        </authorList>
    </citation>
    <scope>NUCLEOTIDE SEQUENCE [LARGE SCALE GENOMIC DNA]</scope>
    <source>
        <strain evidence="1 2">76</strain>
    </source>
</reference>
<protein>
    <submittedName>
        <fullName evidence="1">Glycosyl transferases group 1 family protein</fullName>
    </submittedName>
</protein>
<proteinExistence type="predicted"/>
<evidence type="ECO:0000313" key="2">
    <source>
        <dbReference type="Proteomes" id="UP000060787"/>
    </source>
</evidence>
<dbReference type="Proteomes" id="UP000060787">
    <property type="component" value="Chromosome"/>
</dbReference>
<sequence length="92" mass="9439">MESIPVVFSDAMKFSIPVISMPVGDLPALIGCGTGWLAKSVDASAFASAIGASLLSGHDDAAIRAVSDRFAIEKIARRIVFATQKAGTAASD</sequence>
<name>A0A0S2F707_LYSAN</name>
<organism evidence="1 2">
    <name type="scientific">Lysobacter antibioticus</name>
    <dbReference type="NCBI Taxonomy" id="84531"/>
    <lineage>
        <taxon>Bacteria</taxon>
        <taxon>Pseudomonadati</taxon>
        <taxon>Pseudomonadota</taxon>
        <taxon>Gammaproteobacteria</taxon>
        <taxon>Lysobacterales</taxon>
        <taxon>Lysobacteraceae</taxon>
        <taxon>Lysobacter</taxon>
    </lineage>
</organism>
<dbReference type="AlphaFoldDB" id="A0A0S2F707"/>
<dbReference type="SUPFAM" id="SSF53756">
    <property type="entry name" value="UDP-Glycosyltransferase/glycogen phosphorylase"/>
    <property type="match status" value="1"/>
</dbReference>
<keyword evidence="2" id="KW-1185">Reference proteome</keyword>
<dbReference type="EMBL" id="CP011129">
    <property type="protein sequence ID" value="ALN79349.1"/>
    <property type="molecule type" value="Genomic_DNA"/>
</dbReference>
<keyword evidence="1" id="KW-0808">Transferase</keyword>
<dbReference type="Gene3D" id="3.40.50.2000">
    <property type="entry name" value="Glycogen Phosphorylase B"/>
    <property type="match status" value="1"/>
</dbReference>
<dbReference type="GO" id="GO:0016740">
    <property type="term" value="F:transferase activity"/>
    <property type="evidence" value="ECO:0007669"/>
    <property type="project" value="UniProtKB-KW"/>
</dbReference>
<gene>
    <name evidence="1" type="ORF">LA76x_1190</name>
</gene>
<dbReference type="KEGG" id="lab:LA76x_1190"/>
<evidence type="ECO:0000313" key="1">
    <source>
        <dbReference type="EMBL" id="ALN79349.1"/>
    </source>
</evidence>
<dbReference type="PATRIC" id="fig|84531.8.peg.1215"/>
<dbReference type="STRING" id="84531.LA76x_1190"/>